<reference evidence="1 2" key="1">
    <citation type="journal article" date="2019" name="Genome Biol. Evol.">
        <title>Insights into the evolution of the New World diploid cottons (Gossypium, subgenus Houzingenia) based on genome sequencing.</title>
        <authorList>
            <person name="Grover C.E."/>
            <person name="Arick M.A. 2nd"/>
            <person name="Thrash A."/>
            <person name="Conover J.L."/>
            <person name="Sanders W.S."/>
            <person name="Peterson D.G."/>
            <person name="Frelichowski J.E."/>
            <person name="Scheffler J.A."/>
            <person name="Scheffler B.E."/>
            <person name="Wendel J.F."/>
        </authorList>
    </citation>
    <scope>NUCLEOTIDE SEQUENCE [LARGE SCALE GENOMIC DNA]</scope>
    <source>
        <strain evidence="1">0</strain>
        <tissue evidence="1">Leaf</tissue>
    </source>
</reference>
<accession>A0A7J9HMC6</accession>
<keyword evidence="2" id="KW-1185">Reference proteome</keyword>
<proteinExistence type="predicted"/>
<dbReference type="EMBL" id="JABFAD010000010">
    <property type="protein sequence ID" value="MBA0810990.1"/>
    <property type="molecule type" value="Genomic_DNA"/>
</dbReference>
<gene>
    <name evidence="1" type="ORF">Gohar_002930</name>
</gene>
<name>A0A7J9HMC6_9ROSI</name>
<dbReference type="OrthoDB" id="10273035at2759"/>
<sequence>MKFNALDILTLRIHWVCQRGQMKLPGLLPRHVLKLLENVEFQW</sequence>
<dbReference type="Proteomes" id="UP000593560">
    <property type="component" value="Unassembled WGS sequence"/>
</dbReference>
<evidence type="ECO:0000313" key="2">
    <source>
        <dbReference type="Proteomes" id="UP000593560"/>
    </source>
</evidence>
<evidence type="ECO:0000313" key="1">
    <source>
        <dbReference type="EMBL" id="MBA0810990.1"/>
    </source>
</evidence>
<organism evidence="1 2">
    <name type="scientific">Gossypium harknessii</name>
    <dbReference type="NCBI Taxonomy" id="34285"/>
    <lineage>
        <taxon>Eukaryota</taxon>
        <taxon>Viridiplantae</taxon>
        <taxon>Streptophyta</taxon>
        <taxon>Embryophyta</taxon>
        <taxon>Tracheophyta</taxon>
        <taxon>Spermatophyta</taxon>
        <taxon>Magnoliopsida</taxon>
        <taxon>eudicotyledons</taxon>
        <taxon>Gunneridae</taxon>
        <taxon>Pentapetalae</taxon>
        <taxon>rosids</taxon>
        <taxon>malvids</taxon>
        <taxon>Malvales</taxon>
        <taxon>Malvaceae</taxon>
        <taxon>Malvoideae</taxon>
        <taxon>Gossypium</taxon>
    </lineage>
</organism>
<comment type="caution">
    <text evidence="1">The sequence shown here is derived from an EMBL/GenBank/DDBJ whole genome shotgun (WGS) entry which is preliminary data.</text>
</comment>
<protein>
    <submittedName>
        <fullName evidence="1">Uncharacterized protein</fullName>
    </submittedName>
</protein>
<dbReference type="AlphaFoldDB" id="A0A7J9HMC6"/>